<organism evidence="2 3">
    <name type="scientific">Veronia nyctiphanis</name>
    <dbReference type="NCBI Taxonomy" id="1278244"/>
    <lineage>
        <taxon>Bacteria</taxon>
        <taxon>Pseudomonadati</taxon>
        <taxon>Pseudomonadota</taxon>
        <taxon>Gammaproteobacteria</taxon>
        <taxon>Vibrionales</taxon>
        <taxon>Vibrionaceae</taxon>
        <taxon>Veronia</taxon>
    </lineage>
</organism>
<dbReference type="Pfam" id="PF06226">
    <property type="entry name" value="DUF1007"/>
    <property type="match status" value="1"/>
</dbReference>
<feature type="signal peptide" evidence="1">
    <location>
        <begin position="1"/>
        <end position="29"/>
    </location>
</feature>
<dbReference type="Proteomes" id="UP000290287">
    <property type="component" value="Unassembled WGS sequence"/>
</dbReference>
<evidence type="ECO:0008006" key="4">
    <source>
        <dbReference type="Google" id="ProtNLM"/>
    </source>
</evidence>
<evidence type="ECO:0000313" key="2">
    <source>
        <dbReference type="EMBL" id="RXJ73939.1"/>
    </source>
</evidence>
<evidence type="ECO:0000256" key="1">
    <source>
        <dbReference type="SAM" id="SignalP"/>
    </source>
</evidence>
<dbReference type="AlphaFoldDB" id="A0A4Q0YXL3"/>
<dbReference type="EMBL" id="PEIB01000005">
    <property type="protein sequence ID" value="RXJ73939.1"/>
    <property type="molecule type" value="Genomic_DNA"/>
</dbReference>
<comment type="caution">
    <text evidence="2">The sequence shown here is derived from an EMBL/GenBank/DDBJ whole genome shotgun (WGS) entry which is preliminary data.</text>
</comment>
<dbReference type="InterPro" id="IPR010412">
    <property type="entry name" value="DUF1007"/>
</dbReference>
<sequence>MDKFMNVKSLAHSIFALFLLAFSSTSVQAHPHNWIDLKSRFILDDEGRLTQVKQRWEFDDYFSMMTLADIVTEHGSEEEGLPKMADQMIENLSKYGYFSVLAFEGQKLTLNKPQEYQLIAHKKDGQPILELQMLFDVEDSFPIRNKTISWQVYDPTYFIAMNHTKDDSIEFIGGKATKCASDIKQPEPSDDLTAYALSLDRTQKETDGLGEKFAETVFIHCS</sequence>
<accession>A0A4Q0YXL3</accession>
<gene>
    <name evidence="2" type="ORF">CS022_06570</name>
</gene>
<feature type="chain" id="PRO_5020360011" description="DUF1007 family protein" evidence="1">
    <location>
        <begin position="30"/>
        <end position="222"/>
    </location>
</feature>
<evidence type="ECO:0000313" key="3">
    <source>
        <dbReference type="Proteomes" id="UP000290287"/>
    </source>
</evidence>
<protein>
    <recommendedName>
        <fullName evidence="4">DUF1007 family protein</fullName>
    </recommendedName>
</protein>
<keyword evidence="1" id="KW-0732">Signal</keyword>
<name>A0A4Q0YXL3_9GAMM</name>
<proteinExistence type="predicted"/>
<reference evidence="2 3" key="1">
    <citation type="submission" date="2017-10" db="EMBL/GenBank/DDBJ databases">
        <title>Nyctiphanis sp. nov., isolated from the stomach of the euphausiid Nyctiphanes simplex (Hansen, 1911) in the Gulf of California.</title>
        <authorList>
            <person name="Gomez-Gil B."/>
            <person name="Aguilar-Mendez M."/>
            <person name="Lopez-Cortes A."/>
            <person name="Gomez-Gutierrez J."/>
            <person name="Roque A."/>
            <person name="Lang E."/>
            <person name="Gonzalez-Castillo A."/>
        </authorList>
    </citation>
    <scope>NUCLEOTIDE SEQUENCE [LARGE SCALE GENOMIC DNA]</scope>
    <source>
        <strain evidence="2 3">CAIM 600</strain>
    </source>
</reference>
<keyword evidence="3" id="KW-1185">Reference proteome</keyword>